<dbReference type="Proteomes" id="UP000236536">
    <property type="component" value="Plasmid pP66_d"/>
</dbReference>
<reference evidence="3 4" key="2">
    <citation type="journal article" date="2017" name="Int. J. Syst. Evol. Microbiol.">
        <title>Adaptation of Surface-Associated Bacteria to the Open Ocean: A Genomically Distinct Subpopulation of Phaeobacter gallaeciensis Colonizes Pacific Mesozooplankton.</title>
        <authorList>
            <person name="Freese H.M."/>
            <person name="Methner A."/>
            <person name="Overmann J."/>
        </authorList>
    </citation>
    <scope>NUCLEOTIDE SEQUENCE [LARGE SCALE GENOMIC DNA]</scope>
    <source>
        <strain evidence="3 4">P66</strain>
    </source>
</reference>
<comment type="similarity">
    <text evidence="1">Belongs to the class-II fumarase/aspartase family.</text>
</comment>
<dbReference type="GO" id="GO:0047472">
    <property type="term" value="F:3-carboxy-cis,cis-muconate cycloisomerase activity"/>
    <property type="evidence" value="ECO:0007669"/>
    <property type="project" value="UniProtKB-EC"/>
</dbReference>
<dbReference type="InterPro" id="IPR020557">
    <property type="entry name" value="Fumarate_lyase_CS"/>
</dbReference>
<geneLocation type="plasmid" evidence="3 4">
    <name>pP66_d</name>
</geneLocation>
<protein>
    <submittedName>
        <fullName evidence="3">3-carboxy-cis,cis-muconate cycloisomerase</fullName>
        <ecNumber evidence="3">5.5.1.2</ecNumber>
    </submittedName>
</protein>
<dbReference type="PRINTS" id="PR00149">
    <property type="entry name" value="FUMRATELYASE"/>
</dbReference>
<dbReference type="PANTHER" id="PTHR43172">
    <property type="entry name" value="ADENYLOSUCCINATE LYASE"/>
    <property type="match status" value="1"/>
</dbReference>
<keyword evidence="3" id="KW-0614">Plasmid</keyword>
<evidence type="ECO:0000256" key="1">
    <source>
        <dbReference type="ARBA" id="ARBA00034772"/>
    </source>
</evidence>
<dbReference type="EC" id="5.5.1.2" evidence="3"/>
<dbReference type="RefSeq" id="WP_102875657.1">
    <property type="nucleotide sequence ID" value="NZ_CP010603.1"/>
</dbReference>
<sequence length="430" mass="46393">MVKNFLTEPVFCDTEIEALFDSVTLARAMLRVEGALARAQADMGMFPLETAQAITQTAETLTIAPEVLAAGVTKNGVPVPTLVKDLRAAVGDPHADWVHWGATSQDIIDNALSLCYRAALKVLGARLRDLLETLERQSTAHSKTIMAARTRNQLATPTTFGLRIAQWAQPLIACETEFEQVRTRALRVQFGGASGNQTAVAPHGPDISDRLANELQLTPGIPWHTDRSGLQGLAAWLVAVTTALGKIATDVAILSRSEIAEAFGGTEGGSSTMPHKSNPVTAEALLSLARFAIACNLGLASAGIHTEERDGANWTVEWKLLPELLVTCGSALSLCLTLTKNLSANRETMVHRIENAPEMMAETAMFALSKRQGRQRASKIVAEAISQSEPLSVALRKLEPSIDWAGVFDFGKVIASSRRLQRDIFSHRNT</sequence>
<organism evidence="3 4">
    <name type="scientific">Phaeobacter inhibens</name>
    <dbReference type="NCBI Taxonomy" id="221822"/>
    <lineage>
        <taxon>Bacteria</taxon>
        <taxon>Pseudomonadati</taxon>
        <taxon>Pseudomonadota</taxon>
        <taxon>Alphaproteobacteria</taxon>
        <taxon>Rhodobacterales</taxon>
        <taxon>Roseobacteraceae</taxon>
        <taxon>Phaeobacter</taxon>
    </lineage>
</organism>
<gene>
    <name evidence="3" type="ORF">PhaeoP66_04344</name>
</gene>
<dbReference type="Pfam" id="PF00206">
    <property type="entry name" value="Lyase_1"/>
    <property type="match status" value="1"/>
</dbReference>
<dbReference type="EMBL" id="CP010709">
    <property type="protein sequence ID" value="AUQ97070.1"/>
    <property type="molecule type" value="Genomic_DNA"/>
</dbReference>
<dbReference type="InterPro" id="IPR008948">
    <property type="entry name" value="L-Aspartase-like"/>
</dbReference>
<dbReference type="Gene3D" id="1.20.200.10">
    <property type="entry name" value="Fumarase/aspartase (Central domain)"/>
    <property type="match status" value="1"/>
</dbReference>
<dbReference type="SUPFAM" id="SSF48557">
    <property type="entry name" value="L-aspartase-like"/>
    <property type="match status" value="1"/>
</dbReference>
<keyword evidence="3" id="KW-0413">Isomerase</keyword>
<evidence type="ECO:0000313" key="4">
    <source>
        <dbReference type="Proteomes" id="UP000236536"/>
    </source>
</evidence>
<proteinExistence type="inferred from homology"/>
<reference evidence="3 4" key="1">
    <citation type="journal article" date="2017" name="Genome Biol. Evol.">
        <title>Trajectories and Drivers of Genome Evolution in Surface-Associated Marine Phaeobacter.</title>
        <authorList>
            <person name="Freese H.M."/>
            <person name="Sikorski J."/>
            <person name="Bunk B."/>
            <person name="Scheuner C."/>
            <person name="Meier-Kolthoff J.P."/>
            <person name="Sproer C."/>
            <person name="Gram L."/>
            <person name="Overmann J."/>
        </authorList>
    </citation>
    <scope>NUCLEOTIDE SEQUENCE [LARGE SCALE GENOMIC DNA]</scope>
    <source>
        <strain evidence="3 4">P66</strain>
    </source>
</reference>
<dbReference type="InterPro" id="IPR000362">
    <property type="entry name" value="Fumarate_lyase_fam"/>
</dbReference>
<accession>A0ABM6RKI0</accession>
<dbReference type="InterPro" id="IPR022761">
    <property type="entry name" value="Fumarate_lyase_N"/>
</dbReference>
<name>A0ABM6RKI0_9RHOB</name>
<dbReference type="PANTHER" id="PTHR43172:SF2">
    <property type="entry name" value="ADENYLOSUCCINATE LYASE C-TERMINAL DOMAIN-CONTAINING PROTEIN"/>
    <property type="match status" value="1"/>
</dbReference>
<feature type="domain" description="Fumarate lyase N-terminal" evidence="2">
    <location>
        <begin position="26"/>
        <end position="289"/>
    </location>
</feature>
<evidence type="ECO:0000259" key="2">
    <source>
        <dbReference type="Pfam" id="PF00206"/>
    </source>
</evidence>
<keyword evidence="4" id="KW-1185">Reference proteome</keyword>
<evidence type="ECO:0000313" key="3">
    <source>
        <dbReference type="EMBL" id="AUQ97070.1"/>
    </source>
</evidence>
<dbReference type="PROSITE" id="PS00163">
    <property type="entry name" value="FUMARATE_LYASES"/>
    <property type="match status" value="1"/>
</dbReference>